<keyword evidence="5" id="KW-1185">Reference proteome</keyword>
<organism evidence="4 5">
    <name type="scientific">Tritrichomonas foetus</name>
    <dbReference type="NCBI Taxonomy" id="1144522"/>
    <lineage>
        <taxon>Eukaryota</taxon>
        <taxon>Metamonada</taxon>
        <taxon>Parabasalia</taxon>
        <taxon>Tritrichomonadida</taxon>
        <taxon>Tritrichomonadidae</taxon>
        <taxon>Tritrichomonas</taxon>
    </lineage>
</organism>
<evidence type="ECO:0000313" key="5">
    <source>
        <dbReference type="Proteomes" id="UP000179807"/>
    </source>
</evidence>
<dbReference type="AlphaFoldDB" id="A0A1J4KMD1"/>
<comment type="subunit">
    <text evidence="3">Heterodimer of an alpha and a beta subunit.</text>
</comment>
<comment type="similarity">
    <text evidence="3">Belongs to the F-actin-capping protein alpha subunit family.</text>
</comment>
<keyword evidence="2 3" id="KW-0009">Actin-binding</keyword>
<dbReference type="Gene3D" id="3.90.1150.210">
    <property type="entry name" value="F-actin capping protein, beta subunit"/>
    <property type="match status" value="1"/>
</dbReference>
<dbReference type="InterPro" id="IPR002189">
    <property type="entry name" value="CapZ_alpha"/>
</dbReference>
<dbReference type="OrthoDB" id="340550at2759"/>
<dbReference type="Gene3D" id="3.30.1140.60">
    <property type="entry name" value="F-actin capping protein, alpha subunit"/>
    <property type="match status" value="1"/>
</dbReference>
<dbReference type="GO" id="GO:0008290">
    <property type="term" value="C:F-actin capping protein complex"/>
    <property type="evidence" value="ECO:0007669"/>
    <property type="project" value="UniProtKB-UniRule"/>
</dbReference>
<dbReference type="RefSeq" id="XP_068363661.1">
    <property type="nucleotide sequence ID" value="XM_068501200.1"/>
</dbReference>
<accession>A0A1J4KMD1</accession>
<evidence type="ECO:0000256" key="3">
    <source>
        <dbReference type="RuleBase" id="RU365077"/>
    </source>
</evidence>
<reference evidence="4" key="1">
    <citation type="submission" date="2016-10" db="EMBL/GenBank/DDBJ databases">
        <authorList>
            <person name="Benchimol M."/>
            <person name="Almeida L.G."/>
            <person name="Vasconcelos A.T."/>
            <person name="Perreira-Neves A."/>
            <person name="Rosa I.A."/>
            <person name="Tasca T."/>
            <person name="Bogo M.R."/>
            <person name="de Souza W."/>
        </authorList>
    </citation>
    <scope>NUCLEOTIDE SEQUENCE [LARGE SCALE GENOMIC DNA]</scope>
    <source>
        <strain evidence="4">K</strain>
    </source>
</reference>
<protein>
    <recommendedName>
        <fullName evidence="3">F-actin-capping protein subunit alpha</fullName>
    </recommendedName>
</protein>
<evidence type="ECO:0000256" key="2">
    <source>
        <dbReference type="ARBA" id="ARBA00023203"/>
    </source>
</evidence>
<dbReference type="GO" id="GO:0051015">
    <property type="term" value="F:actin filament binding"/>
    <property type="evidence" value="ECO:0007669"/>
    <property type="project" value="TreeGrafter"/>
</dbReference>
<gene>
    <name evidence="4" type="primary">CAP1</name>
    <name evidence="4" type="ORF">TRFO_20106</name>
</gene>
<dbReference type="EMBL" id="MLAK01000608">
    <property type="protein sequence ID" value="OHT10525.1"/>
    <property type="molecule type" value="Genomic_DNA"/>
</dbReference>
<dbReference type="PANTHER" id="PTHR10653:SF0">
    <property type="entry name" value="F-ACTIN-CAPPING PROTEIN SUBUNIT ALPHA"/>
    <property type="match status" value="1"/>
</dbReference>
<evidence type="ECO:0000256" key="1">
    <source>
        <dbReference type="ARBA" id="ARBA00022467"/>
    </source>
</evidence>
<dbReference type="GO" id="GO:0051016">
    <property type="term" value="P:barbed-end actin filament capping"/>
    <property type="evidence" value="ECO:0007669"/>
    <property type="project" value="UniProtKB-UniRule"/>
</dbReference>
<dbReference type="SUPFAM" id="SSF90096">
    <property type="entry name" value="Subunits of heterodimeric actin filament capping protein Capz"/>
    <property type="match status" value="1"/>
</dbReference>
<dbReference type="PANTHER" id="PTHR10653">
    <property type="entry name" value="F-ACTIN-CAPPING PROTEIN SUBUNIT ALPHA"/>
    <property type="match status" value="1"/>
</dbReference>
<proteinExistence type="inferred from homology"/>
<comment type="caution">
    <text evidence="4">The sequence shown here is derived from an EMBL/GenBank/DDBJ whole genome shotgun (WGS) entry which is preliminary data.</text>
</comment>
<dbReference type="VEuPathDB" id="TrichDB:TRFO_20106"/>
<dbReference type="InterPro" id="IPR037282">
    <property type="entry name" value="CapZ_alpha/beta"/>
</dbReference>
<dbReference type="InterPro" id="IPR042276">
    <property type="entry name" value="CapZ_alpha/beta_2"/>
</dbReference>
<keyword evidence="1 3" id="KW-0117">Actin capping</keyword>
<dbReference type="GO" id="GO:0030863">
    <property type="term" value="C:cortical cytoskeleton"/>
    <property type="evidence" value="ECO:0007669"/>
    <property type="project" value="TreeGrafter"/>
</dbReference>
<name>A0A1J4KMD1_9EUKA</name>
<evidence type="ECO:0000313" key="4">
    <source>
        <dbReference type="EMBL" id="OHT10525.1"/>
    </source>
</evidence>
<dbReference type="Proteomes" id="UP000179807">
    <property type="component" value="Unassembled WGS sequence"/>
</dbReference>
<sequence length="263" mass="29327">MKQVKLASNFLQNAPPGEYEQCSAALGTIVSDSNTVRQARQQSGKIWHENSYYYVIVSDHQAIVCKEACQPDGSYLDPTTGKTFKFDYESKKTSLTGQSVNLPQICTDIMTILTPYCEASYKEKSACGCYPCPDGSVYIVMRSSSISLPNYRTGAVYASYKLSKDGTLKGRIDAIQHFFESGNALGQFGANLASKVKMGSNTKEVAKEVIRVIDEFEQKWLDAANTAFERVNNEALFKLRRKIPFTHSKIDWERELTPGSFIA</sequence>
<dbReference type="GO" id="GO:0030036">
    <property type="term" value="P:actin cytoskeleton organization"/>
    <property type="evidence" value="ECO:0007669"/>
    <property type="project" value="TreeGrafter"/>
</dbReference>
<comment type="function">
    <text evidence="3">F-actin-capping proteins bind in a Ca(2+)-independent manner to the fast growing ends of actin filaments (barbed end) thereby blocking the exchange of subunits at these ends. Unlike other capping proteins (such as gelsolin and severin), these proteins do not sever actin filaments.</text>
</comment>
<dbReference type="Pfam" id="PF01267">
    <property type="entry name" value="F-actin_cap_A"/>
    <property type="match status" value="1"/>
</dbReference>
<dbReference type="GeneID" id="94835904"/>
<dbReference type="InterPro" id="IPR042489">
    <property type="entry name" value="CapZ_alpha_1"/>
</dbReference>